<dbReference type="PROSITE" id="PS51257">
    <property type="entry name" value="PROKAR_LIPOPROTEIN"/>
    <property type="match status" value="1"/>
</dbReference>
<dbReference type="AlphaFoldDB" id="A0AAV5A8P7"/>
<feature type="region of interest" description="Disordered" evidence="1">
    <location>
        <begin position="425"/>
        <end position="457"/>
    </location>
</feature>
<comment type="caution">
    <text evidence="4">The sequence shown here is derived from an EMBL/GenBank/DDBJ whole genome shotgun (WGS) entry which is preliminary data.</text>
</comment>
<sequence>MKFNAFVLAFAAIGCASAQSVRWLSPVEGQTIVAGEPFTATVQFQDTTSSVNVVAIAFGLRASNDPESSDLGQTPLGTVSHPKFVTGPNGAFVNSTTLTIPTDVVTGLNANYTLALGEFFLLGAEQTLETLTDGVTIFYYYDNDSFYRALAAQRARERREAEYRARLQEARYRQQFQDALRRKAYQDYLAREQRRRSMNPFIDEFSSDEEYSDAPYSSYFEPIHEPRIRYQSQDFPDGPKRQRVMINDEQEPRKTTSPLNYGNSVKVFPQHPIGPTYEPSVRLNPTTRRSPELPRRSSPEPVRSPLKFDPRDQAARKIQSFLRANLPRYKSLKTISSVAGEFEEVVDDFKFPSVLDFADSDVAKLLYTSKNAPVHLHEHTLLNFLSRLDSIDSRGDERVRVERKNLVKRIERELEKLDTGKTEAWEASRASAITSTNKDALEPTPTTTVESTPEPDDGLMETAAPNVMDCHEESSSSDAPTLKESEAYVAGAAEEQMHVDKTDDQENGAIVEKLEEQIDVDRHPDSDDVLLTWEVVPALDASSEPSRVEEHSQQQLEDNCANEAMVE</sequence>
<dbReference type="InterPro" id="IPR003103">
    <property type="entry name" value="BAG_domain"/>
</dbReference>
<feature type="compositionally biased region" description="Low complexity" evidence="1">
    <location>
        <begin position="442"/>
        <end position="452"/>
    </location>
</feature>
<evidence type="ECO:0000313" key="5">
    <source>
        <dbReference type="Proteomes" id="UP001050691"/>
    </source>
</evidence>
<dbReference type="GO" id="GO:0051087">
    <property type="term" value="F:protein-folding chaperone binding"/>
    <property type="evidence" value="ECO:0007669"/>
    <property type="project" value="InterPro"/>
</dbReference>
<evidence type="ECO:0000256" key="2">
    <source>
        <dbReference type="SAM" id="SignalP"/>
    </source>
</evidence>
<dbReference type="InterPro" id="IPR036533">
    <property type="entry name" value="BAG_dom_sf"/>
</dbReference>
<reference evidence="4" key="1">
    <citation type="submission" date="2021-10" db="EMBL/GenBank/DDBJ databases">
        <title>De novo Genome Assembly of Clathrus columnatus (Basidiomycota, Fungi) Using Illumina and Nanopore Sequence Data.</title>
        <authorList>
            <person name="Ogiso-Tanaka E."/>
            <person name="Itagaki H."/>
            <person name="Hosoya T."/>
            <person name="Hosaka K."/>
        </authorList>
    </citation>
    <scope>NUCLEOTIDE SEQUENCE</scope>
    <source>
        <strain evidence="4">MO-923</strain>
    </source>
</reference>
<feature type="compositionally biased region" description="Basic and acidic residues" evidence="1">
    <location>
        <begin position="289"/>
        <end position="298"/>
    </location>
</feature>
<feature type="domain" description="BAG" evidence="3">
    <location>
        <begin position="380"/>
        <end position="421"/>
    </location>
</feature>
<dbReference type="InterPro" id="IPR045469">
    <property type="entry name" value="Nis1"/>
</dbReference>
<feature type="signal peptide" evidence="2">
    <location>
        <begin position="1"/>
        <end position="18"/>
    </location>
</feature>
<organism evidence="4 5">
    <name type="scientific">Clathrus columnatus</name>
    <dbReference type="NCBI Taxonomy" id="1419009"/>
    <lineage>
        <taxon>Eukaryota</taxon>
        <taxon>Fungi</taxon>
        <taxon>Dikarya</taxon>
        <taxon>Basidiomycota</taxon>
        <taxon>Agaricomycotina</taxon>
        <taxon>Agaricomycetes</taxon>
        <taxon>Phallomycetidae</taxon>
        <taxon>Phallales</taxon>
        <taxon>Clathraceae</taxon>
        <taxon>Clathrus</taxon>
    </lineage>
</organism>
<feature type="region of interest" description="Disordered" evidence="1">
    <location>
        <begin position="541"/>
        <end position="567"/>
    </location>
</feature>
<keyword evidence="2" id="KW-0732">Signal</keyword>
<feature type="chain" id="PRO_5043450406" description="BAG domain-containing protein" evidence="2">
    <location>
        <begin position="19"/>
        <end position="567"/>
    </location>
</feature>
<dbReference type="Pfam" id="PF02179">
    <property type="entry name" value="BAG"/>
    <property type="match status" value="1"/>
</dbReference>
<dbReference type="Proteomes" id="UP001050691">
    <property type="component" value="Unassembled WGS sequence"/>
</dbReference>
<evidence type="ECO:0000259" key="3">
    <source>
        <dbReference type="PROSITE" id="PS51035"/>
    </source>
</evidence>
<name>A0AAV5A8P7_9AGAM</name>
<evidence type="ECO:0000256" key="1">
    <source>
        <dbReference type="SAM" id="MobiDB-lite"/>
    </source>
</evidence>
<feature type="region of interest" description="Disordered" evidence="1">
    <location>
        <begin position="246"/>
        <end position="308"/>
    </location>
</feature>
<accession>A0AAV5A8P7</accession>
<dbReference type="Pfam" id="PF19271">
    <property type="entry name" value="Nis1"/>
    <property type="match status" value="1"/>
</dbReference>
<proteinExistence type="predicted"/>
<dbReference type="PROSITE" id="PS51035">
    <property type="entry name" value="BAG"/>
    <property type="match status" value="1"/>
</dbReference>
<gene>
    <name evidence="4" type="ORF">Clacol_003557</name>
</gene>
<protein>
    <recommendedName>
        <fullName evidence="3">BAG domain-containing protein</fullName>
    </recommendedName>
</protein>
<dbReference type="EMBL" id="BPWL01000004">
    <property type="protein sequence ID" value="GJJ09335.1"/>
    <property type="molecule type" value="Genomic_DNA"/>
</dbReference>
<evidence type="ECO:0000313" key="4">
    <source>
        <dbReference type="EMBL" id="GJJ09335.1"/>
    </source>
</evidence>
<dbReference type="Gene3D" id="1.20.58.120">
    <property type="entry name" value="BAG domain"/>
    <property type="match status" value="1"/>
</dbReference>
<keyword evidence="5" id="KW-1185">Reference proteome</keyword>
<dbReference type="SUPFAM" id="SSF63491">
    <property type="entry name" value="BAG domain"/>
    <property type="match status" value="1"/>
</dbReference>